<dbReference type="EMBL" id="JAQQPM010000009">
    <property type="protein sequence ID" value="KAK2075079.1"/>
    <property type="molecule type" value="Genomic_DNA"/>
</dbReference>
<dbReference type="Proteomes" id="UP001217918">
    <property type="component" value="Unassembled WGS sequence"/>
</dbReference>
<evidence type="ECO:0000256" key="3">
    <source>
        <dbReference type="SAM" id="MobiDB-lite"/>
    </source>
</evidence>
<dbReference type="SMART" id="SM00174">
    <property type="entry name" value="RHO"/>
    <property type="match status" value="1"/>
</dbReference>
<dbReference type="PANTHER" id="PTHR24070">
    <property type="entry name" value="RAS, DI-RAS, AND RHEB FAMILY MEMBERS OF SMALL GTPASE SUPERFAMILY"/>
    <property type="match status" value="1"/>
</dbReference>
<evidence type="ECO:0000313" key="4">
    <source>
        <dbReference type="EMBL" id="KAK2075079.1"/>
    </source>
</evidence>
<dbReference type="SUPFAM" id="SSF52540">
    <property type="entry name" value="P-loop containing nucleoside triphosphate hydrolases"/>
    <property type="match status" value="1"/>
</dbReference>
<dbReference type="SUPFAM" id="SSF55486">
    <property type="entry name" value="Metalloproteases ('zincins'), catalytic domain"/>
    <property type="match status" value="1"/>
</dbReference>
<sequence length="573" mass="64988">MGSAERSEVDIYSVFNIMSGTEMGGCDAYLDELTAWFHDCVELVDAASTCANSPKWEDAEYRRGYFHLSPDQDVEPITGPIHAVRRLLQGRHDWWREEKALIFCSSGWRERQQWTDKSRTSRWRDRGRTNEEVVGKKRALRYQEAGAVPFWSDLLQKLFISPPLVECGAPHEDPSMRTMGFVTELDCQVYVTLCVKDHRSNNNELGTLADIAPITSAGVSMATEYVRSMLLFHELFHVVRPRWSDSAYGLEAVLGLEAVDKTTENPDSYMWFALACWLGQRYKRFQFAHGESALLESTGSSADGDPIVHATPTPYESPFPAVQVGIASSRGRYKASAYEAGRSCRRITLPGNSMSSFLEQVAWGRAASPFVHNEWIESYDPTIEDSYRTQIAVDERQVVLEILDTAGTEQFVAMRDLYMKTGQGFLLVFSITSTSSLKELEMLRDEIIRIKDDKKIPIVLVGNKCDLADQRQVDRARAFSIAQQWGCPYYEASARTRTNIDEIFADLSRQIIRKGEWNQDPDDGPDVRSSAAAAANKRRCRKRREHRCYLRPPTYEVIGSFTSTQPSKHQLSA</sequence>
<gene>
    <name evidence="4" type="ORF">P8C59_009236</name>
</gene>
<dbReference type="GO" id="GO:0003924">
    <property type="term" value="F:GTPase activity"/>
    <property type="evidence" value="ECO:0007669"/>
    <property type="project" value="InterPro"/>
</dbReference>
<keyword evidence="2" id="KW-0342">GTP-binding</keyword>
<evidence type="ECO:0000256" key="1">
    <source>
        <dbReference type="ARBA" id="ARBA00022741"/>
    </source>
</evidence>
<reference evidence="4" key="1">
    <citation type="journal article" date="2023" name="Mol. Plant Microbe Interact.">
        <title>Elucidating the Obligate Nature and Biological Capacity of an Invasive Fungal Corn Pathogen.</title>
        <authorList>
            <person name="MacCready J.S."/>
            <person name="Roggenkamp E.M."/>
            <person name="Gdanetz K."/>
            <person name="Chilvers M.I."/>
        </authorList>
    </citation>
    <scope>NUCLEOTIDE SEQUENCE</scope>
    <source>
        <strain evidence="4">PM02</strain>
    </source>
</reference>
<keyword evidence="5" id="KW-1185">Reference proteome</keyword>
<dbReference type="PROSITE" id="PS51419">
    <property type="entry name" value="RAB"/>
    <property type="match status" value="1"/>
</dbReference>
<dbReference type="GO" id="GO:0007165">
    <property type="term" value="P:signal transduction"/>
    <property type="evidence" value="ECO:0007669"/>
    <property type="project" value="InterPro"/>
</dbReference>
<dbReference type="SMART" id="SM00173">
    <property type="entry name" value="RAS"/>
    <property type="match status" value="1"/>
</dbReference>
<dbReference type="NCBIfam" id="TIGR00231">
    <property type="entry name" value="small_GTP"/>
    <property type="match status" value="1"/>
</dbReference>
<dbReference type="GO" id="GO:0016020">
    <property type="term" value="C:membrane"/>
    <property type="evidence" value="ECO:0007669"/>
    <property type="project" value="InterPro"/>
</dbReference>
<feature type="region of interest" description="Disordered" evidence="3">
    <location>
        <begin position="516"/>
        <end position="536"/>
    </location>
</feature>
<comment type="caution">
    <text evidence="4">The sequence shown here is derived from an EMBL/GenBank/DDBJ whole genome shotgun (WGS) entry which is preliminary data.</text>
</comment>
<organism evidence="4 5">
    <name type="scientific">Phyllachora maydis</name>
    <dbReference type="NCBI Taxonomy" id="1825666"/>
    <lineage>
        <taxon>Eukaryota</taxon>
        <taxon>Fungi</taxon>
        <taxon>Dikarya</taxon>
        <taxon>Ascomycota</taxon>
        <taxon>Pezizomycotina</taxon>
        <taxon>Sordariomycetes</taxon>
        <taxon>Sordariomycetidae</taxon>
        <taxon>Phyllachorales</taxon>
        <taxon>Phyllachoraceae</taxon>
        <taxon>Phyllachora</taxon>
    </lineage>
</organism>
<dbReference type="GO" id="GO:0008237">
    <property type="term" value="F:metallopeptidase activity"/>
    <property type="evidence" value="ECO:0007669"/>
    <property type="project" value="InterPro"/>
</dbReference>
<evidence type="ECO:0000256" key="2">
    <source>
        <dbReference type="ARBA" id="ARBA00023134"/>
    </source>
</evidence>
<dbReference type="InterPro" id="IPR024079">
    <property type="entry name" value="MetalloPept_cat_dom_sf"/>
</dbReference>
<accession>A0AAD9IC77</accession>
<dbReference type="PRINTS" id="PR00449">
    <property type="entry name" value="RASTRNSFRMNG"/>
</dbReference>
<dbReference type="Gene3D" id="3.40.390.10">
    <property type="entry name" value="Collagenase (Catalytic Domain)"/>
    <property type="match status" value="1"/>
</dbReference>
<keyword evidence="1" id="KW-0547">Nucleotide-binding</keyword>
<dbReference type="Gene3D" id="3.40.50.300">
    <property type="entry name" value="P-loop containing nucleotide triphosphate hydrolases"/>
    <property type="match status" value="1"/>
</dbReference>
<dbReference type="GO" id="GO:0005525">
    <property type="term" value="F:GTP binding"/>
    <property type="evidence" value="ECO:0007669"/>
    <property type="project" value="UniProtKB-KW"/>
</dbReference>
<name>A0AAD9IC77_9PEZI</name>
<protein>
    <submittedName>
        <fullName evidence="4">Uncharacterized protein</fullName>
    </submittedName>
</protein>
<dbReference type="SMART" id="SM00176">
    <property type="entry name" value="RAN"/>
    <property type="match status" value="1"/>
</dbReference>
<proteinExistence type="predicted"/>
<dbReference type="InterPro" id="IPR005225">
    <property type="entry name" value="Small_GTP-bd"/>
</dbReference>
<dbReference type="PROSITE" id="PS51421">
    <property type="entry name" value="RAS"/>
    <property type="match status" value="1"/>
</dbReference>
<evidence type="ECO:0000313" key="5">
    <source>
        <dbReference type="Proteomes" id="UP001217918"/>
    </source>
</evidence>
<dbReference type="SMART" id="SM00175">
    <property type="entry name" value="RAB"/>
    <property type="match status" value="1"/>
</dbReference>
<dbReference type="InterPro" id="IPR020849">
    <property type="entry name" value="Small_GTPase_Ras-type"/>
</dbReference>
<dbReference type="InterPro" id="IPR027417">
    <property type="entry name" value="P-loop_NTPase"/>
</dbReference>
<dbReference type="Pfam" id="PF00071">
    <property type="entry name" value="Ras"/>
    <property type="match status" value="1"/>
</dbReference>
<dbReference type="AlphaFoldDB" id="A0AAD9IC77"/>
<dbReference type="InterPro" id="IPR001806">
    <property type="entry name" value="Small_GTPase"/>
</dbReference>